<keyword evidence="3 6" id="KW-0812">Transmembrane</keyword>
<comment type="subcellular location">
    <subcellularLocation>
        <location evidence="1">Membrane</location>
        <topology evidence="1">Multi-pass membrane protein</topology>
    </subcellularLocation>
</comment>
<keyword evidence="4 6" id="KW-1133">Transmembrane helix</keyword>
<sequence>MLDRKASALMVGLCLIWGLQQVVLKLAAADISPMMQIAIRSGLSAILVYPLIQRQKGTTLWSKQYLFPGMWVAFLFSAEFFLVAEALRYTSASHTVVLLYTAPIFVALGLHWKLPAERLSMLQWLGIFIAFSGIVVTFLGREEVHSTAAQVMISNTLFGDFLALLAGLFWALTTISLRLTQLSDAHPTQTLFYQLVGGCVLLLPLAFLMGQTEIHWTGLVIGSLIFHTIVVSFISFMLWFWLLRNYLANRLGVFSFLTPIFGMLFGVLFLNEQIELNFLFGAAMVMLGVMIVSLHHWIEKKFYSQVKANEWSE</sequence>
<protein>
    <submittedName>
        <fullName evidence="8">DMT family transporter</fullName>
    </submittedName>
</protein>
<evidence type="ECO:0000313" key="8">
    <source>
        <dbReference type="EMBL" id="MCX5467797.1"/>
    </source>
</evidence>
<dbReference type="Pfam" id="PF00892">
    <property type="entry name" value="EamA"/>
    <property type="match status" value="2"/>
</dbReference>
<dbReference type="InterPro" id="IPR050638">
    <property type="entry name" value="AA-Vitamin_Transporters"/>
</dbReference>
<comment type="similarity">
    <text evidence="2">Belongs to the EamA transporter family.</text>
</comment>
<evidence type="ECO:0000256" key="5">
    <source>
        <dbReference type="ARBA" id="ARBA00023136"/>
    </source>
</evidence>
<feature type="transmembrane region" description="Helical" evidence="6">
    <location>
        <begin position="161"/>
        <end position="179"/>
    </location>
</feature>
<comment type="caution">
    <text evidence="8">The sequence shown here is derived from an EMBL/GenBank/DDBJ whole genome shotgun (WGS) entry which is preliminary data.</text>
</comment>
<feature type="transmembrane region" description="Helical" evidence="6">
    <location>
        <begin position="216"/>
        <end position="239"/>
    </location>
</feature>
<feature type="transmembrane region" description="Helical" evidence="6">
    <location>
        <begin position="251"/>
        <end position="270"/>
    </location>
</feature>
<feature type="domain" description="EamA" evidence="7">
    <location>
        <begin position="7"/>
        <end position="138"/>
    </location>
</feature>
<feature type="transmembrane region" description="Helical" evidence="6">
    <location>
        <begin position="122"/>
        <end position="141"/>
    </location>
</feature>
<dbReference type="SUPFAM" id="SSF103481">
    <property type="entry name" value="Multidrug resistance efflux transporter EmrE"/>
    <property type="match status" value="2"/>
</dbReference>
<feature type="transmembrane region" description="Helical" evidence="6">
    <location>
        <begin position="191"/>
        <end position="210"/>
    </location>
</feature>
<dbReference type="PANTHER" id="PTHR32322">
    <property type="entry name" value="INNER MEMBRANE TRANSPORTER"/>
    <property type="match status" value="1"/>
</dbReference>
<name>A0A9X3IGJ9_9GAMM</name>
<dbReference type="Proteomes" id="UP001146019">
    <property type="component" value="Unassembled WGS sequence"/>
</dbReference>
<evidence type="ECO:0000259" key="7">
    <source>
        <dbReference type="Pfam" id="PF00892"/>
    </source>
</evidence>
<feature type="transmembrane region" description="Helical" evidence="6">
    <location>
        <begin position="89"/>
        <end position="110"/>
    </location>
</feature>
<keyword evidence="9" id="KW-1185">Reference proteome</keyword>
<proteinExistence type="inferred from homology"/>
<dbReference type="InterPro" id="IPR037185">
    <property type="entry name" value="EmrE-like"/>
</dbReference>
<feature type="domain" description="EamA" evidence="7">
    <location>
        <begin position="158"/>
        <end position="293"/>
    </location>
</feature>
<gene>
    <name evidence="8" type="ORF">OSH00_08585</name>
</gene>
<dbReference type="GO" id="GO:0016020">
    <property type="term" value="C:membrane"/>
    <property type="evidence" value="ECO:0007669"/>
    <property type="project" value="UniProtKB-SubCell"/>
</dbReference>
<organism evidence="8 9">
    <name type="scientific">Acinetobacter nematophilus</name>
    <dbReference type="NCBI Taxonomy" id="2994642"/>
    <lineage>
        <taxon>Bacteria</taxon>
        <taxon>Pseudomonadati</taxon>
        <taxon>Pseudomonadota</taxon>
        <taxon>Gammaproteobacteria</taxon>
        <taxon>Moraxellales</taxon>
        <taxon>Moraxellaceae</taxon>
        <taxon>Acinetobacter</taxon>
    </lineage>
</organism>
<dbReference type="PANTHER" id="PTHR32322:SF2">
    <property type="entry name" value="EAMA DOMAIN-CONTAINING PROTEIN"/>
    <property type="match status" value="1"/>
</dbReference>
<dbReference type="AlphaFoldDB" id="A0A9X3IGJ9"/>
<evidence type="ECO:0000256" key="1">
    <source>
        <dbReference type="ARBA" id="ARBA00004141"/>
    </source>
</evidence>
<reference evidence="8" key="1">
    <citation type="submission" date="2022-11" db="EMBL/GenBank/DDBJ databases">
        <title>Biodiversity and phylogenetic relationships of bacteria.</title>
        <authorList>
            <person name="Machado R.A.R."/>
            <person name="Bhat A."/>
            <person name="Loulou A."/>
            <person name="Kallel S."/>
        </authorList>
    </citation>
    <scope>NUCLEOTIDE SEQUENCE</scope>
    <source>
        <strain evidence="8">A-IN1</strain>
    </source>
</reference>
<evidence type="ECO:0000256" key="2">
    <source>
        <dbReference type="ARBA" id="ARBA00007362"/>
    </source>
</evidence>
<keyword evidence="5 6" id="KW-0472">Membrane</keyword>
<dbReference type="InterPro" id="IPR000620">
    <property type="entry name" value="EamA_dom"/>
</dbReference>
<feature type="transmembrane region" description="Helical" evidence="6">
    <location>
        <begin position="276"/>
        <end position="298"/>
    </location>
</feature>
<feature type="transmembrane region" description="Helical" evidence="6">
    <location>
        <begin position="65"/>
        <end position="83"/>
    </location>
</feature>
<accession>A0A9X3IGJ9</accession>
<dbReference type="EMBL" id="JAPKMY010000003">
    <property type="protein sequence ID" value="MCX5467797.1"/>
    <property type="molecule type" value="Genomic_DNA"/>
</dbReference>
<dbReference type="RefSeq" id="WP_266130061.1">
    <property type="nucleotide sequence ID" value="NZ_JAPKMY010000003.1"/>
</dbReference>
<evidence type="ECO:0000313" key="9">
    <source>
        <dbReference type="Proteomes" id="UP001146019"/>
    </source>
</evidence>
<evidence type="ECO:0000256" key="4">
    <source>
        <dbReference type="ARBA" id="ARBA00022989"/>
    </source>
</evidence>
<evidence type="ECO:0000256" key="6">
    <source>
        <dbReference type="SAM" id="Phobius"/>
    </source>
</evidence>
<evidence type="ECO:0000256" key="3">
    <source>
        <dbReference type="ARBA" id="ARBA00022692"/>
    </source>
</evidence>